<proteinExistence type="predicted"/>
<feature type="compositionally biased region" description="Basic and acidic residues" evidence="1">
    <location>
        <begin position="131"/>
        <end position="146"/>
    </location>
</feature>
<evidence type="ECO:0000313" key="3">
    <source>
        <dbReference type="Proteomes" id="UP000748025"/>
    </source>
</evidence>
<feature type="region of interest" description="Disordered" evidence="1">
    <location>
        <begin position="128"/>
        <end position="147"/>
    </location>
</feature>
<protein>
    <submittedName>
        <fullName evidence="2">Uncharacterized protein</fullName>
    </submittedName>
</protein>
<feature type="compositionally biased region" description="Low complexity" evidence="1">
    <location>
        <begin position="163"/>
        <end position="192"/>
    </location>
</feature>
<name>A0A9P7ND25_9HYPO</name>
<reference evidence="2" key="1">
    <citation type="journal article" date="2020" name="bioRxiv">
        <title>Whole genome comparisons of ergot fungi reveals the divergence and evolution of species within the genus Claviceps are the result of varying mechanisms driving genome evolution and host range expansion.</title>
        <authorList>
            <person name="Wyka S.A."/>
            <person name="Mondo S.J."/>
            <person name="Liu M."/>
            <person name="Dettman J."/>
            <person name="Nalam V."/>
            <person name="Broders K.D."/>
        </authorList>
    </citation>
    <scope>NUCLEOTIDE SEQUENCE</scope>
    <source>
        <strain evidence="2">CCC 602</strain>
    </source>
</reference>
<gene>
    <name evidence="2" type="ORF">E4U43_008511</name>
</gene>
<accession>A0A9P7ND25</accession>
<dbReference type="Proteomes" id="UP000748025">
    <property type="component" value="Unassembled WGS sequence"/>
</dbReference>
<evidence type="ECO:0000313" key="2">
    <source>
        <dbReference type="EMBL" id="KAG6011088.1"/>
    </source>
</evidence>
<organism evidence="2 3">
    <name type="scientific">Claviceps pusilla</name>
    <dbReference type="NCBI Taxonomy" id="123648"/>
    <lineage>
        <taxon>Eukaryota</taxon>
        <taxon>Fungi</taxon>
        <taxon>Dikarya</taxon>
        <taxon>Ascomycota</taxon>
        <taxon>Pezizomycotina</taxon>
        <taxon>Sordariomycetes</taxon>
        <taxon>Hypocreomycetidae</taxon>
        <taxon>Hypocreales</taxon>
        <taxon>Clavicipitaceae</taxon>
        <taxon>Claviceps</taxon>
    </lineage>
</organism>
<keyword evidence="3" id="KW-1185">Reference proteome</keyword>
<dbReference type="AlphaFoldDB" id="A0A9P7ND25"/>
<evidence type="ECO:0000256" key="1">
    <source>
        <dbReference type="SAM" id="MobiDB-lite"/>
    </source>
</evidence>
<sequence>MTDSYCAKTREDLRNLSFSQFDKLLVLSDLSDKELKKSASNWSAKYLIAYRLLLTGPENNILNTFRREHEHCPACQKPSYQELDSYMLEQLKGDFRPGEMSGTERKLLQRSGGFFWLSLAQACAVEQEQDIQSRDHPQRQRQEPMRPEFVNSSSFVIEDSFMSGQSGSSGSQNAPSGSQNGSSGSQNGSSGSEFDRSMEQTDEDTNESRRNIDEDVSVELATNFVRYVLQMCLIQPNDNFEVRVRMRRERSKANVANVIGITCIDDRGIALCEKKGDNWTTINRFMASFEVKRALRNIKEGAGDRTSPRVTDNILAQYLGEAVLTWRANSEMLTKG</sequence>
<comment type="caution">
    <text evidence="2">The sequence shown here is derived from an EMBL/GenBank/DDBJ whole genome shotgun (WGS) entry which is preliminary data.</text>
</comment>
<dbReference type="OrthoDB" id="4961458at2759"/>
<feature type="region of interest" description="Disordered" evidence="1">
    <location>
        <begin position="160"/>
        <end position="213"/>
    </location>
</feature>
<dbReference type="EMBL" id="SRPW01000938">
    <property type="protein sequence ID" value="KAG6011088.1"/>
    <property type="molecule type" value="Genomic_DNA"/>
</dbReference>